<proteinExistence type="predicted"/>
<evidence type="ECO:0000256" key="1">
    <source>
        <dbReference type="PIRSR" id="PIRSR613078-1"/>
    </source>
</evidence>
<evidence type="ECO:0000313" key="5">
    <source>
        <dbReference type="Proteomes" id="UP000029839"/>
    </source>
</evidence>
<dbReference type="GO" id="GO:0005737">
    <property type="term" value="C:cytoplasm"/>
    <property type="evidence" value="ECO:0007669"/>
    <property type="project" value="TreeGrafter"/>
</dbReference>
<dbReference type="Proteomes" id="UP000029839">
    <property type="component" value="Unassembled WGS sequence"/>
</dbReference>
<feature type="compositionally biased region" description="Polar residues" evidence="3">
    <location>
        <begin position="221"/>
        <end position="232"/>
    </location>
</feature>
<dbReference type="Gene3D" id="3.40.50.1240">
    <property type="entry name" value="Phosphoglycerate mutase-like"/>
    <property type="match status" value="1"/>
</dbReference>
<feature type="binding site" evidence="2">
    <location>
        <position position="61"/>
    </location>
    <ligand>
        <name>substrate</name>
    </ligand>
</feature>
<dbReference type="OrthoDB" id="4697614at2"/>
<dbReference type="AlphaFoldDB" id="A0A0A0BUU3"/>
<feature type="active site" description="Tele-phosphohistidine intermediate" evidence="1">
    <location>
        <position position="11"/>
    </location>
</feature>
<dbReference type="InterPro" id="IPR013078">
    <property type="entry name" value="His_Pase_superF_clade-1"/>
</dbReference>
<feature type="region of interest" description="Disordered" evidence="3">
    <location>
        <begin position="211"/>
        <end position="232"/>
    </location>
</feature>
<evidence type="ECO:0000256" key="2">
    <source>
        <dbReference type="PIRSR" id="PIRSR613078-2"/>
    </source>
</evidence>
<dbReference type="GO" id="GO:0016791">
    <property type="term" value="F:phosphatase activity"/>
    <property type="evidence" value="ECO:0007669"/>
    <property type="project" value="TreeGrafter"/>
</dbReference>
<dbReference type="SUPFAM" id="SSF53254">
    <property type="entry name" value="Phosphoglycerate mutase-like"/>
    <property type="match status" value="1"/>
</dbReference>
<comment type="caution">
    <text evidence="4">The sequence shown here is derived from an EMBL/GenBank/DDBJ whole genome shotgun (WGS) entry which is preliminary data.</text>
</comment>
<evidence type="ECO:0000313" key="4">
    <source>
        <dbReference type="EMBL" id="KGM10929.1"/>
    </source>
</evidence>
<feature type="binding site" evidence="2">
    <location>
        <begin position="10"/>
        <end position="17"/>
    </location>
    <ligand>
        <name>substrate</name>
    </ligand>
</feature>
<dbReference type="RefSeq" id="WP_043605819.1">
    <property type="nucleotide sequence ID" value="NZ_AXCY01000035.1"/>
</dbReference>
<organism evidence="4 5">
    <name type="scientific">Cellulomonas carbonis T26</name>
    <dbReference type="NCBI Taxonomy" id="947969"/>
    <lineage>
        <taxon>Bacteria</taxon>
        <taxon>Bacillati</taxon>
        <taxon>Actinomycetota</taxon>
        <taxon>Actinomycetes</taxon>
        <taxon>Micrococcales</taxon>
        <taxon>Cellulomonadaceae</taxon>
        <taxon>Cellulomonas</taxon>
    </lineage>
</organism>
<dbReference type="CDD" id="cd07067">
    <property type="entry name" value="HP_PGM_like"/>
    <property type="match status" value="1"/>
</dbReference>
<gene>
    <name evidence="4" type="ORF">N868_13175</name>
</gene>
<feature type="active site" description="Proton donor/acceptor" evidence="1">
    <location>
        <position position="85"/>
    </location>
</feature>
<reference evidence="4 5" key="2">
    <citation type="journal article" date="2015" name="Stand. Genomic Sci.">
        <title>Draft genome sequence of Cellulomonas carbonis T26(T) and comparative analysis of six Cellulomonas genomes.</title>
        <authorList>
            <person name="Zhuang W."/>
            <person name="Zhang S."/>
            <person name="Xia X."/>
            <person name="Wang G."/>
        </authorList>
    </citation>
    <scope>NUCLEOTIDE SEQUENCE [LARGE SCALE GENOMIC DNA]</scope>
    <source>
        <strain evidence="4 5">T26</strain>
    </source>
</reference>
<keyword evidence="5" id="KW-1185">Reference proteome</keyword>
<reference evidence="4 5" key="1">
    <citation type="submission" date="2013-08" db="EMBL/GenBank/DDBJ databases">
        <title>Genome sequencing of Cellulomonas carbonis T26.</title>
        <authorList>
            <person name="Chen F."/>
            <person name="Li Y."/>
            <person name="Wang G."/>
        </authorList>
    </citation>
    <scope>NUCLEOTIDE SEQUENCE [LARGE SCALE GENOMIC DNA]</scope>
    <source>
        <strain evidence="4 5">T26</strain>
    </source>
</reference>
<dbReference type="EMBL" id="AXCY01000035">
    <property type="protein sequence ID" value="KGM10929.1"/>
    <property type="molecule type" value="Genomic_DNA"/>
</dbReference>
<dbReference type="InterPro" id="IPR050275">
    <property type="entry name" value="PGM_Phosphatase"/>
</dbReference>
<accession>A0A0A0BUU3</accession>
<dbReference type="PANTHER" id="PTHR48100:SF62">
    <property type="entry name" value="GLUCOSYL-3-PHOSPHOGLYCERATE PHOSPHATASE"/>
    <property type="match status" value="1"/>
</dbReference>
<dbReference type="PANTHER" id="PTHR48100">
    <property type="entry name" value="BROAD-SPECIFICITY PHOSPHATASE YOR283W-RELATED"/>
    <property type="match status" value="1"/>
</dbReference>
<dbReference type="Pfam" id="PF00300">
    <property type="entry name" value="His_Phos_1"/>
    <property type="match status" value="1"/>
</dbReference>
<protein>
    <submittedName>
        <fullName evidence="4">Phosphoglycerate mutase</fullName>
    </submittedName>
</protein>
<dbReference type="SMART" id="SM00855">
    <property type="entry name" value="PGAM"/>
    <property type="match status" value="1"/>
</dbReference>
<evidence type="ECO:0000256" key="3">
    <source>
        <dbReference type="SAM" id="MobiDB-lite"/>
    </source>
</evidence>
<dbReference type="InterPro" id="IPR029033">
    <property type="entry name" value="His_PPase_superfam"/>
</dbReference>
<sequence>MTAATVVLWRHGRTEWNAAHRLQGGTDIALDDVGRWQVTRAAQALAERHVPDLIVSSDLGRAADTAQALADLAGLDVVRDARLRERSFGEWEGLTADEIAERWPDQYRAWRGGQDPHRAGAESREAVAERMALAIEEHAGRTPTGGTLVVVSHGAAITLGLVTLLGLDPATWRGLFGLHNAHWSVLRRSAGQGRPRWAVESHNRGPSVLVEDWDAGRPTESVPSSTADALRT</sequence>
<name>A0A0A0BUU3_9CELL</name>